<evidence type="ECO:0000256" key="3">
    <source>
        <dbReference type="ARBA" id="ARBA00022729"/>
    </source>
</evidence>
<comment type="subunit">
    <text evidence="7">The basal body constitutes a major portion of the flagellar organelle and consists of four rings (L,P,S, and M) mounted on a central rod.</text>
</comment>
<comment type="similarity">
    <text evidence="2 7">Belongs to the FlgH family.</text>
</comment>
<dbReference type="AlphaFoldDB" id="A0A7W9F732"/>
<evidence type="ECO:0000313" key="10">
    <source>
        <dbReference type="Proteomes" id="UP000527324"/>
    </source>
</evidence>
<sequence>MRKLVLAAAVSAASLGACSTAVEAVRGPQLAPIGYPAALVPTQQAYMAAPAMRTESTPASANSLWRVGARTFFGDQRARHVGDILTVRIDIDDRAQTQNTTQRSRSNDASTGVSNFFGLESSLGRAFPGGFDPAKMVGLEGETNASGSGSVNRSEKVSLTIAAVVTEVLANGNMVIQGRQEVRTNREVRELTVAGIVRPEDISSANSINHTQIAEARISYGGRGDISRMQATPAAQSLVERFSPF</sequence>
<evidence type="ECO:0000256" key="5">
    <source>
        <dbReference type="ARBA" id="ARBA00023143"/>
    </source>
</evidence>
<keyword evidence="7" id="KW-0449">Lipoprotein</keyword>
<evidence type="ECO:0000256" key="6">
    <source>
        <dbReference type="ARBA" id="ARBA00023237"/>
    </source>
</evidence>
<dbReference type="PANTHER" id="PTHR34933:SF1">
    <property type="entry name" value="FLAGELLAR L-RING PROTEIN"/>
    <property type="match status" value="1"/>
</dbReference>
<keyword evidence="6 7" id="KW-0998">Cell outer membrane</keyword>
<dbReference type="PRINTS" id="PR01008">
    <property type="entry name" value="FLGLRINGFLGH"/>
</dbReference>
<keyword evidence="9" id="KW-0966">Cell projection</keyword>
<dbReference type="GeneID" id="88839397"/>
<reference evidence="9 10" key="1">
    <citation type="submission" date="2020-08" db="EMBL/GenBank/DDBJ databases">
        <title>Genomic Encyclopedia of Type Strains, Phase IV (KMG-IV): sequencing the most valuable type-strain genomes for metagenomic binning, comparative biology and taxonomic classification.</title>
        <authorList>
            <person name="Goeker M."/>
        </authorList>
    </citation>
    <scope>NUCLEOTIDE SEQUENCE [LARGE SCALE GENOMIC DNA]</scope>
    <source>
        <strain evidence="9 10">DSM 4731</strain>
    </source>
</reference>
<protein>
    <recommendedName>
        <fullName evidence="7">Flagellar L-ring protein</fullName>
    </recommendedName>
    <alternativeName>
        <fullName evidence="7">Basal body L-ring protein</fullName>
    </alternativeName>
</protein>
<dbReference type="GO" id="GO:0009279">
    <property type="term" value="C:cell outer membrane"/>
    <property type="evidence" value="ECO:0007669"/>
    <property type="project" value="UniProtKB-SubCell"/>
</dbReference>
<dbReference type="GO" id="GO:0071973">
    <property type="term" value="P:bacterial-type flagellum-dependent cell motility"/>
    <property type="evidence" value="ECO:0007669"/>
    <property type="project" value="InterPro"/>
</dbReference>
<evidence type="ECO:0000256" key="2">
    <source>
        <dbReference type="ARBA" id="ARBA00006929"/>
    </source>
</evidence>
<keyword evidence="5 7" id="KW-0975">Bacterial flagellum</keyword>
<dbReference type="NCBIfam" id="NF001305">
    <property type="entry name" value="PRK00249.1-5"/>
    <property type="match status" value="1"/>
</dbReference>
<gene>
    <name evidence="7" type="primary">flgH</name>
    <name evidence="9" type="ORF">GGQ93_000333</name>
</gene>
<dbReference type="Pfam" id="PF02107">
    <property type="entry name" value="FlgH"/>
    <property type="match status" value="1"/>
</dbReference>
<dbReference type="InterPro" id="IPR000527">
    <property type="entry name" value="Flag_Lring"/>
</dbReference>
<comment type="function">
    <text evidence="1 7">Assembles around the rod to form the L-ring and probably protects the motor/basal body from shearing forces during rotation.</text>
</comment>
<dbReference type="PANTHER" id="PTHR34933">
    <property type="entry name" value="FLAGELLAR L-RING PROTEIN"/>
    <property type="match status" value="1"/>
</dbReference>
<evidence type="ECO:0000256" key="7">
    <source>
        <dbReference type="HAMAP-Rule" id="MF_00415"/>
    </source>
</evidence>
<evidence type="ECO:0000256" key="8">
    <source>
        <dbReference type="SAM" id="SignalP"/>
    </source>
</evidence>
<evidence type="ECO:0000256" key="1">
    <source>
        <dbReference type="ARBA" id="ARBA00002591"/>
    </source>
</evidence>
<evidence type="ECO:0000313" key="9">
    <source>
        <dbReference type="EMBL" id="MBB5738642.1"/>
    </source>
</evidence>
<comment type="subcellular location">
    <subcellularLocation>
        <location evidence="7">Cell outer membrane</location>
        <topology evidence="7">Lipid-anchor</topology>
    </subcellularLocation>
    <subcellularLocation>
        <location evidence="7">Bacterial flagellum basal body</location>
    </subcellularLocation>
</comment>
<keyword evidence="3 7" id="KW-0732">Signal</keyword>
<keyword evidence="10" id="KW-1185">Reference proteome</keyword>
<dbReference type="RefSeq" id="WP_152950760.1">
    <property type="nucleotide sequence ID" value="NZ_CAJFZS010000001.1"/>
</dbReference>
<dbReference type="Proteomes" id="UP000527324">
    <property type="component" value="Unassembled WGS sequence"/>
</dbReference>
<proteinExistence type="inferred from homology"/>
<feature type="chain" id="PRO_5031532457" description="Flagellar L-ring protein" evidence="8">
    <location>
        <begin position="24"/>
        <end position="245"/>
    </location>
</feature>
<accession>A0A7W9F732</accession>
<comment type="caution">
    <text evidence="9">The sequence shown here is derived from an EMBL/GenBank/DDBJ whole genome shotgun (WGS) entry which is preliminary data.</text>
</comment>
<dbReference type="EMBL" id="JACHOQ010000001">
    <property type="protein sequence ID" value="MBB5738642.1"/>
    <property type="molecule type" value="Genomic_DNA"/>
</dbReference>
<feature type="signal peptide" evidence="8">
    <location>
        <begin position="1"/>
        <end position="23"/>
    </location>
</feature>
<dbReference type="HAMAP" id="MF_00415">
    <property type="entry name" value="FlgH"/>
    <property type="match status" value="1"/>
</dbReference>
<keyword evidence="4 7" id="KW-0472">Membrane</keyword>
<name>A0A7W9F732_9CAUL</name>
<organism evidence="9 10">
    <name type="scientific">Brevundimonas aurantiaca</name>
    <dbReference type="NCBI Taxonomy" id="74316"/>
    <lineage>
        <taxon>Bacteria</taxon>
        <taxon>Pseudomonadati</taxon>
        <taxon>Pseudomonadota</taxon>
        <taxon>Alphaproteobacteria</taxon>
        <taxon>Caulobacterales</taxon>
        <taxon>Caulobacteraceae</taxon>
        <taxon>Brevundimonas</taxon>
    </lineage>
</organism>
<dbReference type="GO" id="GO:0009427">
    <property type="term" value="C:bacterial-type flagellum basal body, distal rod, L ring"/>
    <property type="evidence" value="ECO:0007669"/>
    <property type="project" value="InterPro"/>
</dbReference>
<evidence type="ECO:0000256" key="4">
    <source>
        <dbReference type="ARBA" id="ARBA00023136"/>
    </source>
</evidence>
<dbReference type="GO" id="GO:0003774">
    <property type="term" value="F:cytoskeletal motor activity"/>
    <property type="evidence" value="ECO:0007669"/>
    <property type="project" value="InterPro"/>
</dbReference>
<keyword evidence="9" id="KW-0969">Cilium</keyword>
<keyword evidence="9" id="KW-0282">Flagellum</keyword>
<dbReference type="PROSITE" id="PS51257">
    <property type="entry name" value="PROKAR_LIPOPROTEIN"/>
    <property type="match status" value="1"/>
</dbReference>